<evidence type="ECO:0000313" key="3">
    <source>
        <dbReference type="Proteomes" id="UP000799537"/>
    </source>
</evidence>
<accession>A0A6A6BUC7</accession>
<evidence type="ECO:0000256" key="1">
    <source>
        <dbReference type="SAM" id="MobiDB-lite"/>
    </source>
</evidence>
<dbReference type="OrthoDB" id="5369347at2759"/>
<feature type="non-terminal residue" evidence="2">
    <location>
        <position position="1"/>
    </location>
</feature>
<feature type="compositionally biased region" description="Polar residues" evidence="1">
    <location>
        <begin position="32"/>
        <end position="47"/>
    </location>
</feature>
<dbReference type="Proteomes" id="UP000799537">
    <property type="component" value="Unassembled WGS sequence"/>
</dbReference>
<evidence type="ECO:0000313" key="2">
    <source>
        <dbReference type="EMBL" id="KAF2158285.1"/>
    </source>
</evidence>
<feature type="region of interest" description="Disordered" evidence="1">
    <location>
        <begin position="1"/>
        <end position="52"/>
    </location>
</feature>
<keyword evidence="3" id="KW-1185">Reference proteome</keyword>
<protein>
    <submittedName>
        <fullName evidence="2">Uncharacterized protein</fullName>
    </submittedName>
</protein>
<dbReference type="AlphaFoldDB" id="A0A6A6BUC7"/>
<organism evidence="2 3">
    <name type="scientific">Zasmidium cellare ATCC 36951</name>
    <dbReference type="NCBI Taxonomy" id="1080233"/>
    <lineage>
        <taxon>Eukaryota</taxon>
        <taxon>Fungi</taxon>
        <taxon>Dikarya</taxon>
        <taxon>Ascomycota</taxon>
        <taxon>Pezizomycotina</taxon>
        <taxon>Dothideomycetes</taxon>
        <taxon>Dothideomycetidae</taxon>
        <taxon>Mycosphaerellales</taxon>
        <taxon>Mycosphaerellaceae</taxon>
        <taxon>Zasmidium</taxon>
    </lineage>
</organism>
<dbReference type="EMBL" id="ML993791">
    <property type="protein sequence ID" value="KAF2158285.1"/>
    <property type="molecule type" value="Genomic_DNA"/>
</dbReference>
<dbReference type="GeneID" id="54568152"/>
<dbReference type="RefSeq" id="XP_033659174.1">
    <property type="nucleotide sequence ID" value="XM_033814880.1"/>
</dbReference>
<feature type="non-terminal residue" evidence="2">
    <location>
        <position position="420"/>
    </location>
</feature>
<gene>
    <name evidence="2" type="ORF">M409DRAFT_61796</name>
</gene>
<name>A0A6A6BUC7_ZASCE</name>
<sequence length="420" mass="46605">GSYTNISDTTGEPSSLAHASEDDESDGLETASEASNSYQSSVHTTSQEAHEPEDDLQGFIDYAADKLFDQLTIGHHGCTPEEHTEAHISHVNDVAAQRSTHVPPGEALADEGFPDVLSQPDFLQPTDVGASSIPSSRKWSRLFSGFKPPRTSTHRAQRPKHVCLHAEETIGVNADVAFDIDSYLGFASCLSFATQGIEYQPSAQNRQNIQTDVHLDGTRYGADDEDDPDAAIRARKSALRDIPHYLLGRVTGAPDVSVFIVFPHLQCFGTEEDQTAEESSTGANSTNRFNGITTEQLRRWTDNIFNPAIQEAFDSHYSQHFTSSYTHAKANACARQTETRVTSEKGYLTEQSVAYHLQPYALERIWQDVLDTIASSDHLHDFRDPQLFFTAKGTKLRWKTNEKQRTLAAVIENFIDNITK</sequence>
<reference evidence="2" key="1">
    <citation type="journal article" date="2020" name="Stud. Mycol.">
        <title>101 Dothideomycetes genomes: a test case for predicting lifestyles and emergence of pathogens.</title>
        <authorList>
            <person name="Haridas S."/>
            <person name="Albert R."/>
            <person name="Binder M."/>
            <person name="Bloem J."/>
            <person name="Labutti K."/>
            <person name="Salamov A."/>
            <person name="Andreopoulos B."/>
            <person name="Baker S."/>
            <person name="Barry K."/>
            <person name="Bills G."/>
            <person name="Bluhm B."/>
            <person name="Cannon C."/>
            <person name="Castanera R."/>
            <person name="Culley D."/>
            <person name="Daum C."/>
            <person name="Ezra D."/>
            <person name="Gonzalez J."/>
            <person name="Henrissat B."/>
            <person name="Kuo A."/>
            <person name="Liang C."/>
            <person name="Lipzen A."/>
            <person name="Lutzoni F."/>
            <person name="Magnuson J."/>
            <person name="Mondo S."/>
            <person name="Nolan M."/>
            <person name="Ohm R."/>
            <person name="Pangilinan J."/>
            <person name="Park H.-J."/>
            <person name="Ramirez L."/>
            <person name="Alfaro M."/>
            <person name="Sun H."/>
            <person name="Tritt A."/>
            <person name="Yoshinaga Y."/>
            <person name="Zwiers L.-H."/>
            <person name="Turgeon B."/>
            <person name="Goodwin S."/>
            <person name="Spatafora J."/>
            <person name="Crous P."/>
            <person name="Grigoriev I."/>
        </authorList>
    </citation>
    <scope>NUCLEOTIDE SEQUENCE</scope>
    <source>
        <strain evidence="2">ATCC 36951</strain>
    </source>
</reference>
<proteinExistence type="predicted"/>
<feature type="compositionally biased region" description="Polar residues" evidence="1">
    <location>
        <begin position="1"/>
        <end position="13"/>
    </location>
</feature>